<keyword evidence="2" id="KW-1185">Reference proteome</keyword>
<name>A0A1M7Q271_9ACTN</name>
<organism evidence="1 2">
    <name type="scientific">Cryptosporangium aurantiacum</name>
    <dbReference type="NCBI Taxonomy" id="134849"/>
    <lineage>
        <taxon>Bacteria</taxon>
        <taxon>Bacillati</taxon>
        <taxon>Actinomycetota</taxon>
        <taxon>Actinomycetes</taxon>
        <taxon>Cryptosporangiales</taxon>
        <taxon>Cryptosporangiaceae</taxon>
        <taxon>Cryptosporangium</taxon>
    </lineage>
</organism>
<evidence type="ECO:0000313" key="2">
    <source>
        <dbReference type="Proteomes" id="UP000184440"/>
    </source>
</evidence>
<dbReference type="Proteomes" id="UP000184440">
    <property type="component" value="Unassembled WGS sequence"/>
</dbReference>
<gene>
    <name evidence="1" type="ORF">SAMN05443668_10435</name>
</gene>
<dbReference type="RefSeq" id="WP_143175206.1">
    <property type="nucleotide sequence ID" value="NZ_FRCS01000004.1"/>
</dbReference>
<accession>A0A1M7Q271</accession>
<sequence>MTLLNPQTPTVAIPRQRATGTTRTVPTIAAGSAYTYVVPPVAFAPAVSDARCLSMVTKSSYYFSTYWWNTKNRYAATGIPNITWTSAYATGMEVKVREACNAAITMAVCADWGGFLPSAVPLNLADLRNRAARLVVGVARKHVTYGAGGARWGGNWQSAYWAYSLGLAAWLLWDTQLTNAWDREAVCDVLEYEADQQLYRNRPEIWRDSTGADQPFNGVYRTGTRTGDSAAEEDMWQATVLDLAATMMPGHPRAAAWRKKAAQFGIVGAMSRNDLWNTTTDINGESPNHWTVGITMSSPPLGPSQIGKSGYNWSDQYVVTNHGKRSPDYMQADAMRLAMSLHHSLAGEPTPEWVRWNSEKIYGAMRTVVYPGTASPTKPMYRDTTSPALYFPDGVDWGTARHTGYWLWDSLMETHVLGSNGTSALVPVSPKHWDSIHGRAAKAMQDRARVMPGGQIVLNNTEDSYPGREGWHACSAAFIVLNKALTNAGRLSWTNASLV</sequence>
<dbReference type="AlphaFoldDB" id="A0A1M7Q271"/>
<dbReference type="STRING" id="134849.SAMN05443668_10435"/>
<dbReference type="OrthoDB" id="1099523at2"/>
<evidence type="ECO:0008006" key="3">
    <source>
        <dbReference type="Google" id="ProtNLM"/>
    </source>
</evidence>
<dbReference type="EMBL" id="FRCS01000004">
    <property type="protein sequence ID" value="SHN24080.1"/>
    <property type="molecule type" value="Genomic_DNA"/>
</dbReference>
<evidence type="ECO:0000313" key="1">
    <source>
        <dbReference type="EMBL" id="SHN24080.1"/>
    </source>
</evidence>
<proteinExistence type="predicted"/>
<protein>
    <recommendedName>
        <fullName evidence="3">Glycosyl hydrolase family 76</fullName>
    </recommendedName>
</protein>
<reference evidence="1 2" key="1">
    <citation type="submission" date="2016-11" db="EMBL/GenBank/DDBJ databases">
        <authorList>
            <person name="Jaros S."/>
            <person name="Januszkiewicz K."/>
            <person name="Wedrychowicz H."/>
        </authorList>
    </citation>
    <scope>NUCLEOTIDE SEQUENCE [LARGE SCALE GENOMIC DNA]</scope>
    <source>
        <strain evidence="1 2">DSM 46144</strain>
    </source>
</reference>